<name>A0ABX8S7F5_9ACTN</name>
<protein>
    <submittedName>
        <fullName evidence="1">Uncharacterized protein</fullName>
    </submittedName>
</protein>
<dbReference type="EMBL" id="CP079105">
    <property type="protein sequence ID" value="QXQ12500.1"/>
    <property type="molecule type" value="Genomic_DNA"/>
</dbReference>
<evidence type="ECO:0000313" key="1">
    <source>
        <dbReference type="EMBL" id="QXQ12500.1"/>
    </source>
</evidence>
<dbReference type="Proteomes" id="UP000887023">
    <property type="component" value="Chromosome"/>
</dbReference>
<sequence length="121" mass="12200">MDTDAGAFVAFVRERGYAGGGGLVQGAEAVGAGGGQVRDDLHVAALVAVFAGVPQVIPDAGIAFDDPVGVDQCRVQAQVRPLFACGLVEDVVQVRGLVGDHVDRLVEVPVGGGDRESGFGG</sequence>
<accession>A0ABX8S7F5</accession>
<proteinExistence type="predicted"/>
<keyword evidence="2" id="KW-1185">Reference proteome</keyword>
<gene>
    <name evidence="1" type="ORF">KV203_10945</name>
</gene>
<evidence type="ECO:0000313" key="2">
    <source>
        <dbReference type="Proteomes" id="UP000887023"/>
    </source>
</evidence>
<reference evidence="1" key="1">
    <citation type="submission" date="2021-07" db="EMBL/GenBank/DDBJ databases">
        <title>Candidatus Kaistella beijingensis sp. nov. isolated from a municipal wastewater treatment plant is involved in sludge foaming.</title>
        <authorList>
            <person name="Song Y."/>
            <person name="Liu S.-J."/>
        </authorList>
    </citation>
    <scope>NUCLEOTIDE SEQUENCE</scope>
    <source>
        <strain evidence="1">DSM 43998</strain>
    </source>
</reference>
<organism evidence="1 2">
    <name type="scientific">Skermania pinensis</name>
    <dbReference type="NCBI Taxonomy" id="39122"/>
    <lineage>
        <taxon>Bacteria</taxon>
        <taxon>Bacillati</taxon>
        <taxon>Actinomycetota</taxon>
        <taxon>Actinomycetes</taxon>
        <taxon>Mycobacteriales</taxon>
        <taxon>Gordoniaceae</taxon>
        <taxon>Skermania</taxon>
    </lineage>
</organism>